<evidence type="ECO:0000313" key="1">
    <source>
        <dbReference type="EMBL" id="KKK50856.1"/>
    </source>
</evidence>
<reference evidence="1" key="1">
    <citation type="journal article" date="2015" name="Nature">
        <title>Complex archaea that bridge the gap between prokaryotes and eukaryotes.</title>
        <authorList>
            <person name="Spang A."/>
            <person name="Saw J.H."/>
            <person name="Jorgensen S.L."/>
            <person name="Zaremba-Niedzwiedzka K."/>
            <person name="Martijn J."/>
            <person name="Lind A.E."/>
            <person name="van Eijk R."/>
            <person name="Schleper C."/>
            <person name="Guy L."/>
            <person name="Ettema T.J."/>
        </authorList>
    </citation>
    <scope>NUCLEOTIDE SEQUENCE</scope>
</reference>
<dbReference type="AlphaFoldDB" id="A0A0F8YS99"/>
<comment type="caution">
    <text evidence="1">The sequence shown here is derived from an EMBL/GenBank/DDBJ whole genome shotgun (WGS) entry which is preliminary data.</text>
</comment>
<proteinExistence type="predicted"/>
<protein>
    <submittedName>
        <fullName evidence="1">Uncharacterized protein</fullName>
    </submittedName>
</protein>
<gene>
    <name evidence="1" type="ORF">LCGC14_3120840</name>
</gene>
<dbReference type="EMBL" id="LAZR01067807">
    <property type="protein sequence ID" value="KKK50856.1"/>
    <property type="molecule type" value="Genomic_DNA"/>
</dbReference>
<organism evidence="1">
    <name type="scientific">marine sediment metagenome</name>
    <dbReference type="NCBI Taxonomy" id="412755"/>
    <lineage>
        <taxon>unclassified sequences</taxon>
        <taxon>metagenomes</taxon>
        <taxon>ecological metagenomes</taxon>
    </lineage>
</organism>
<accession>A0A0F8YS99</accession>
<name>A0A0F8YS99_9ZZZZ</name>
<sequence length="165" mass="17955">MAFHLAQAFAGQVAPGSLDDLTRRLPHESMQRLASLRQKATQEGVDPKLAIHLAFLENEKALVSGKLTEEGGGLLQVSDQILEQFGGDRETAGLRFFKSLLEETGSAGKALLGYQQGRMGLRNMLGFGGELGPIGKKRLQRSQDLGGVEQDPDLIELFNRKAPKQ</sequence>